<dbReference type="Proteomes" id="UP000275348">
    <property type="component" value="Unassembled WGS sequence"/>
</dbReference>
<evidence type="ECO:0000313" key="2">
    <source>
        <dbReference type="Proteomes" id="UP000275348"/>
    </source>
</evidence>
<keyword evidence="2" id="KW-1185">Reference proteome</keyword>
<evidence type="ECO:0000313" key="1">
    <source>
        <dbReference type="EMBL" id="RLZ09756.1"/>
    </source>
</evidence>
<dbReference type="EMBL" id="RDOJ01000009">
    <property type="protein sequence ID" value="RLZ09756.1"/>
    <property type="molecule type" value="Genomic_DNA"/>
</dbReference>
<dbReference type="AlphaFoldDB" id="A0A3L9MCR0"/>
<proteinExistence type="predicted"/>
<dbReference type="OrthoDB" id="1432123at2"/>
<sequence>MKNLTTTLTLILSITCFSQNTKDLIGDLSRQTGTSLYIRPTITDPTIQKHYINAELKRAYIDGIDGVNKLRYNGLTDQMEYLNNDEVLNLVRNESVLIKFIYNDAKFKVFNYLDEKTNLKNRYLQILIDNPEKYSLYKSFEVSNVVNENKSSYQSIDDNKILTETNYFIGYNGLINEIPRSSKKINEIFKADFDQIIKSNKLNLKKEEDLKKLIDLLNK</sequence>
<gene>
    <name evidence="1" type="ORF">EAH69_08185</name>
</gene>
<protein>
    <submittedName>
        <fullName evidence="1">Uncharacterized protein</fullName>
    </submittedName>
</protein>
<accession>A0A3L9MCR0</accession>
<comment type="caution">
    <text evidence="1">The sequence shown here is derived from an EMBL/GenBank/DDBJ whole genome shotgun (WGS) entry which is preliminary data.</text>
</comment>
<name>A0A3L9MCR0_9FLAO</name>
<reference evidence="1 2" key="1">
    <citation type="submission" date="2018-10" db="EMBL/GenBank/DDBJ databases">
        <authorList>
            <person name="Chen X."/>
        </authorList>
    </citation>
    <scope>NUCLEOTIDE SEQUENCE [LARGE SCALE GENOMIC DNA]</scope>
    <source>
        <strain evidence="1 2">YIM 102668</strain>
    </source>
</reference>
<dbReference type="RefSeq" id="WP_121934709.1">
    <property type="nucleotide sequence ID" value="NZ_RDOJ01000009.1"/>
</dbReference>
<organism evidence="1 2">
    <name type="scientific">Faecalibacter macacae</name>
    <dbReference type="NCBI Taxonomy" id="1859289"/>
    <lineage>
        <taxon>Bacteria</taxon>
        <taxon>Pseudomonadati</taxon>
        <taxon>Bacteroidota</taxon>
        <taxon>Flavobacteriia</taxon>
        <taxon>Flavobacteriales</taxon>
        <taxon>Weeksellaceae</taxon>
        <taxon>Faecalibacter</taxon>
    </lineage>
</organism>